<dbReference type="PROSITE" id="PS00216">
    <property type="entry name" value="SUGAR_TRANSPORT_1"/>
    <property type="match status" value="1"/>
</dbReference>
<comment type="subcellular location">
    <subcellularLocation>
        <location evidence="1">Cell membrane</location>
        <topology evidence="1">Multi-pass membrane protein</topology>
    </subcellularLocation>
</comment>
<feature type="transmembrane region" description="Helical" evidence="7">
    <location>
        <begin position="101"/>
        <end position="118"/>
    </location>
</feature>
<feature type="domain" description="Major facilitator superfamily (MFS) profile" evidence="8">
    <location>
        <begin position="1"/>
        <end position="395"/>
    </location>
</feature>
<evidence type="ECO:0000256" key="2">
    <source>
        <dbReference type="ARBA" id="ARBA00022448"/>
    </source>
</evidence>
<dbReference type="PROSITE" id="PS50850">
    <property type="entry name" value="MFS"/>
    <property type="match status" value="1"/>
</dbReference>
<reference evidence="9 11" key="1">
    <citation type="submission" date="2018-10" db="EMBL/GenBank/DDBJ databases">
        <authorList>
            <person name="Li J."/>
        </authorList>
    </citation>
    <scope>NUCLEOTIDE SEQUENCE [LARGE SCALE GENOMIC DNA]</scope>
    <source>
        <strain evidence="9 11">JCM 11654</strain>
    </source>
</reference>
<proteinExistence type="predicted"/>
<evidence type="ECO:0000256" key="4">
    <source>
        <dbReference type="ARBA" id="ARBA00022692"/>
    </source>
</evidence>
<dbReference type="EMBL" id="RCUY01000001">
    <property type="protein sequence ID" value="RLP84709.1"/>
    <property type="molecule type" value="Genomic_DNA"/>
</dbReference>
<dbReference type="AlphaFoldDB" id="A0A3L7ALH7"/>
<dbReference type="SUPFAM" id="SSF103473">
    <property type="entry name" value="MFS general substrate transporter"/>
    <property type="match status" value="1"/>
</dbReference>
<keyword evidence="2" id="KW-0813">Transport</keyword>
<evidence type="ECO:0000256" key="3">
    <source>
        <dbReference type="ARBA" id="ARBA00022475"/>
    </source>
</evidence>
<feature type="transmembrane region" description="Helical" evidence="7">
    <location>
        <begin position="167"/>
        <end position="184"/>
    </location>
</feature>
<evidence type="ECO:0000256" key="1">
    <source>
        <dbReference type="ARBA" id="ARBA00004651"/>
    </source>
</evidence>
<evidence type="ECO:0000313" key="11">
    <source>
        <dbReference type="Proteomes" id="UP000269438"/>
    </source>
</evidence>
<feature type="transmembrane region" description="Helical" evidence="7">
    <location>
        <begin position="309"/>
        <end position="327"/>
    </location>
</feature>
<keyword evidence="4 7" id="KW-0812">Transmembrane</keyword>
<dbReference type="InterPro" id="IPR020846">
    <property type="entry name" value="MFS_dom"/>
</dbReference>
<accession>A0A3L7ALH7</accession>
<evidence type="ECO:0000259" key="8">
    <source>
        <dbReference type="PROSITE" id="PS50850"/>
    </source>
</evidence>
<protein>
    <submittedName>
        <fullName evidence="9">MFS transporter</fullName>
    </submittedName>
</protein>
<feature type="transmembrane region" description="Helical" evidence="7">
    <location>
        <begin position="71"/>
        <end position="95"/>
    </location>
</feature>
<dbReference type="GO" id="GO:0005886">
    <property type="term" value="C:plasma membrane"/>
    <property type="evidence" value="ECO:0007669"/>
    <property type="project" value="UniProtKB-SubCell"/>
</dbReference>
<name>A0A3L7ALH7_9MICO</name>
<dbReference type="InterPro" id="IPR050171">
    <property type="entry name" value="MFS_Transporters"/>
</dbReference>
<feature type="transmembrane region" description="Helical" evidence="7">
    <location>
        <begin position="282"/>
        <end position="303"/>
    </location>
</feature>
<evidence type="ECO:0000313" key="10">
    <source>
        <dbReference type="EMBL" id="RLP84709.1"/>
    </source>
</evidence>
<feature type="transmembrane region" description="Helical" evidence="7">
    <location>
        <begin position="217"/>
        <end position="236"/>
    </location>
</feature>
<dbReference type="RefSeq" id="WP_121687181.1">
    <property type="nucleotide sequence ID" value="NZ_RCUY01000001.1"/>
</dbReference>
<feature type="transmembrane region" description="Helical" evidence="7">
    <location>
        <begin position="339"/>
        <end position="360"/>
    </location>
</feature>
<evidence type="ECO:0000256" key="7">
    <source>
        <dbReference type="SAM" id="Phobius"/>
    </source>
</evidence>
<dbReference type="InterPro" id="IPR005829">
    <property type="entry name" value="Sugar_transporter_CS"/>
</dbReference>
<comment type="caution">
    <text evidence="9">The sequence shown here is derived from an EMBL/GenBank/DDBJ whole genome shotgun (WGS) entry which is preliminary data.</text>
</comment>
<keyword evidence="5 7" id="KW-1133">Transmembrane helix</keyword>
<keyword evidence="3" id="KW-1003">Cell membrane</keyword>
<dbReference type="EMBL" id="RCUY01000011">
    <property type="protein sequence ID" value="RLP80924.1"/>
    <property type="molecule type" value="Genomic_DNA"/>
</dbReference>
<evidence type="ECO:0000256" key="5">
    <source>
        <dbReference type="ARBA" id="ARBA00022989"/>
    </source>
</evidence>
<feature type="transmembrane region" description="Helical" evidence="7">
    <location>
        <begin position="366"/>
        <end position="388"/>
    </location>
</feature>
<dbReference type="Proteomes" id="UP000269438">
    <property type="component" value="Unassembled WGS sequence"/>
</dbReference>
<dbReference type="PANTHER" id="PTHR23517">
    <property type="entry name" value="RESISTANCE PROTEIN MDTM, PUTATIVE-RELATED-RELATED"/>
    <property type="match status" value="1"/>
</dbReference>
<evidence type="ECO:0000256" key="6">
    <source>
        <dbReference type="ARBA" id="ARBA00023136"/>
    </source>
</evidence>
<feature type="transmembrane region" description="Helical" evidence="7">
    <location>
        <begin position="36"/>
        <end position="59"/>
    </location>
</feature>
<keyword evidence="11" id="KW-1185">Reference proteome</keyword>
<keyword evidence="6 7" id="KW-0472">Membrane</keyword>
<sequence length="400" mass="41619">MTRAPWWRVAPAVFLLAWGGNHFTPLLHLYEELGRYAAWQANLLLGMYVLGLVPGLLIAAALSDRFGRKPVLVTGVLLGIAASVMLGLGLHSFVLLCAGRALAGVGVGIAMSVGSSWIKELSAPDIDPSAARGSGARRPTLTLTIGFGLGAAVTGILAQWAPDPSQLPYVVHAVLSIVALVPLIRARETLTAGPEAGTHWWQDLRIPASGGPAFRRVIVPAAPWVFAAAGIAYAIMPAIAARQMGEWTTLYATILTVLTLGTGALVQPYVAKLDGRTRGQALSIGLALMSLGIVLAVVAAILGSPILPFFVAPVLGCAYGITVVAGLTRVQAIATPQDLAGLTGVYYSLTYSGFLLPAVLAALLPVMSYTVSLAIVAVICVICLVIVYTGSKRFRPGITG</sequence>
<feature type="transmembrane region" description="Helical" evidence="7">
    <location>
        <begin position="248"/>
        <end position="270"/>
    </location>
</feature>
<dbReference type="InterPro" id="IPR036259">
    <property type="entry name" value="MFS_trans_sf"/>
</dbReference>
<feature type="transmembrane region" description="Helical" evidence="7">
    <location>
        <begin position="12"/>
        <end position="30"/>
    </location>
</feature>
<gene>
    <name evidence="10" type="ORF">D9V34_01550</name>
    <name evidence="9" type="ORF">D9V34_13845</name>
</gene>
<evidence type="ECO:0000313" key="9">
    <source>
        <dbReference type="EMBL" id="RLP80924.1"/>
    </source>
</evidence>
<dbReference type="GO" id="GO:0022857">
    <property type="term" value="F:transmembrane transporter activity"/>
    <property type="evidence" value="ECO:0007669"/>
    <property type="project" value="InterPro"/>
</dbReference>
<organism evidence="9 11">
    <name type="scientific">Mycetocola lacteus</name>
    <dbReference type="NCBI Taxonomy" id="76637"/>
    <lineage>
        <taxon>Bacteria</taxon>
        <taxon>Bacillati</taxon>
        <taxon>Actinomycetota</taxon>
        <taxon>Actinomycetes</taxon>
        <taxon>Micrococcales</taxon>
        <taxon>Microbacteriaceae</taxon>
        <taxon>Mycetocola</taxon>
    </lineage>
</organism>
<dbReference type="Pfam" id="PF07690">
    <property type="entry name" value="MFS_1"/>
    <property type="match status" value="1"/>
</dbReference>
<dbReference type="InterPro" id="IPR011701">
    <property type="entry name" value="MFS"/>
</dbReference>
<feature type="transmembrane region" description="Helical" evidence="7">
    <location>
        <begin position="139"/>
        <end position="161"/>
    </location>
</feature>
<dbReference type="OrthoDB" id="5242249at2"/>
<dbReference type="Gene3D" id="1.20.1250.20">
    <property type="entry name" value="MFS general substrate transporter like domains"/>
    <property type="match status" value="1"/>
</dbReference>